<feature type="chain" id="PRO_5004158430" evidence="4">
    <location>
        <begin position="17"/>
        <end position="164"/>
    </location>
</feature>
<dbReference type="SMR" id="O44586"/>
<proteinExistence type="predicted"/>
<dbReference type="PROSITE" id="PS51670">
    <property type="entry name" value="SHKT"/>
    <property type="match status" value="2"/>
</dbReference>
<keyword evidence="1 4" id="KW-0732">Signal</keyword>
<dbReference type="InterPro" id="IPR003582">
    <property type="entry name" value="ShKT_dom"/>
</dbReference>
<dbReference type="Pfam" id="PF01549">
    <property type="entry name" value="ShK"/>
    <property type="match status" value="2"/>
</dbReference>
<dbReference type="OMA" id="ICIAGGC"/>
<evidence type="ECO:0000256" key="2">
    <source>
        <dbReference type="ARBA" id="ARBA00023157"/>
    </source>
</evidence>
<dbReference type="PhylomeDB" id="O44586"/>
<dbReference type="UCSC" id="F48G7.7">
    <property type="organism name" value="c. elegans"/>
</dbReference>
<name>O44586_CAEEL</name>
<dbReference type="RefSeq" id="NP_503269.1">
    <property type="nucleotide sequence ID" value="NM_070868.1"/>
</dbReference>
<dbReference type="AGR" id="WB:WBGene00018618"/>
<dbReference type="CTD" id="185995"/>
<evidence type="ECO:0000313" key="7">
    <source>
        <dbReference type="Proteomes" id="UP000001940"/>
    </source>
</evidence>
<dbReference type="PANTHER" id="PTHR46219:SF16">
    <property type="entry name" value="SHKT DOMAIN-CONTAINING PROTEIN"/>
    <property type="match status" value="1"/>
</dbReference>
<evidence type="ECO:0000313" key="8">
    <source>
        <dbReference type="WormBase" id="F48G7.7"/>
    </source>
</evidence>
<evidence type="ECO:0000256" key="1">
    <source>
        <dbReference type="ARBA" id="ARBA00022729"/>
    </source>
</evidence>
<organism evidence="6 7">
    <name type="scientific">Caenorhabditis elegans</name>
    <dbReference type="NCBI Taxonomy" id="6239"/>
    <lineage>
        <taxon>Eukaryota</taxon>
        <taxon>Metazoa</taxon>
        <taxon>Ecdysozoa</taxon>
        <taxon>Nematoda</taxon>
        <taxon>Chromadorea</taxon>
        <taxon>Rhabditida</taxon>
        <taxon>Rhabditina</taxon>
        <taxon>Rhabditomorpha</taxon>
        <taxon>Rhabditoidea</taxon>
        <taxon>Rhabditidae</taxon>
        <taxon>Peloderinae</taxon>
        <taxon>Caenorhabditis</taxon>
    </lineage>
</organism>
<dbReference type="KEGG" id="cel:CELE_F48G7.7"/>
<feature type="domain" description="ShKT" evidence="5">
    <location>
        <begin position="73"/>
        <end position="113"/>
    </location>
</feature>
<dbReference type="FunFam" id="1.10.10.1940:FF:000002">
    <property type="entry name" value="PHAryngeal gland Toxin-related"/>
    <property type="match status" value="2"/>
</dbReference>
<evidence type="ECO:0000256" key="3">
    <source>
        <dbReference type="PROSITE-ProRule" id="PRU01005"/>
    </source>
</evidence>
<evidence type="ECO:0000259" key="5">
    <source>
        <dbReference type="PROSITE" id="PS51670"/>
    </source>
</evidence>
<evidence type="ECO:0000313" key="6">
    <source>
        <dbReference type="EMBL" id="CCD70352.1"/>
    </source>
</evidence>
<keyword evidence="2" id="KW-1015">Disulfide bond</keyword>
<dbReference type="InParanoid" id="O44586"/>
<dbReference type="PeptideAtlas" id="O44586"/>
<dbReference type="Gene3D" id="1.10.10.1940">
    <property type="match status" value="1"/>
</dbReference>
<dbReference type="AlphaFoldDB" id="O44586"/>
<dbReference type="EMBL" id="BX284605">
    <property type="protein sequence ID" value="CCD70352.1"/>
    <property type="molecule type" value="Genomic_DNA"/>
</dbReference>
<keyword evidence="7" id="KW-1185">Reference proteome</keyword>
<dbReference type="eggNOG" id="ENOG502THMX">
    <property type="taxonomic scope" value="Eukaryota"/>
</dbReference>
<dbReference type="SMART" id="SM00254">
    <property type="entry name" value="ShKT"/>
    <property type="match status" value="2"/>
</dbReference>
<sequence length="164" mass="17933">MLRVLLFTFTILWAGAENQLWCKSGPFPTGGKPCPPNFTELPNGLCCSDDDVYIISGNGTTLSPSTSTTSDPCHDKINNATGVSDCAMRRNLCTDPNYRKMMHDQCPKTCGFCTTRSTTKAPACSDKVDPRTGVSDCPQKKYLCTDPTYEALMKDKCPKTCGYC</sequence>
<dbReference type="PIR" id="T28741">
    <property type="entry name" value="T28741"/>
</dbReference>
<dbReference type="WormBase" id="F48G7.7">
    <property type="protein sequence ID" value="CE10766"/>
    <property type="gene ID" value="WBGene00018618"/>
</dbReference>
<gene>
    <name evidence="6" type="ORF">CELE_F48G7.7</name>
    <name evidence="6 8" type="ORF">F48G7.7</name>
</gene>
<evidence type="ECO:0000256" key="4">
    <source>
        <dbReference type="SAM" id="SignalP"/>
    </source>
</evidence>
<dbReference type="Bgee" id="WBGene00018618">
    <property type="expression patterns" value="Expressed in pharyngeal muscle cell (C elegans)"/>
</dbReference>
<dbReference type="FunCoup" id="O44586">
    <property type="interactions" value="4"/>
</dbReference>
<accession>O44586</accession>
<dbReference type="Gene3D" id="1.10.10.1870">
    <property type="entry name" value="ShTK domain-like"/>
    <property type="match status" value="1"/>
</dbReference>
<dbReference type="GeneID" id="185995"/>
<reference evidence="6 7" key="1">
    <citation type="journal article" date="1998" name="Science">
        <title>Genome sequence of the nematode C. elegans: a platform for investigating biology.</title>
        <authorList>
            <consortium name="The C. elegans sequencing consortium"/>
            <person name="Sulson J.E."/>
            <person name="Waterston R."/>
        </authorList>
    </citation>
    <scope>NUCLEOTIDE SEQUENCE [LARGE SCALE GENOMIC DNA]</scope>
    <source>
        <strain evidence="6 7">Bristol N2</strain>
    </source>
</reference>
<protein>
    <submittedName>
        <fullName evidence="6">ShKT domain-containing protein</fullName>
    </submittedName>
</protein>
<comment type="caution">
    <text evidence="3">Lacks conserved residue(s) required for the propagation of feature annotation.</text>
</comment>
<dbReference type="OrthoDB" id="5863778at2759"/>
<dbReference type="HOGENOM" id="CLU_088349_0_0_1"/>
<feature type="domain" description="ShKT" evidence="5">
    <location>
        <begin position="124"/>
        <end position="164"/>
    </location>
</feature>
<dbReference type="Proteomes" id="UP000001940">
    <property type="component" value="Chromosome V"/>
</dbReference>
<dbReference type="PaxDb" id="6239-F48G7.7"/>
<dbReference type="PANTHER" id="PTHR46219">
    <property type="entry name" value="PROTEIN CBG11138"/>
    <property type="match status" value="1"/>
</dbReference>
<feature type="signal peptide" evidence="4">
    <location>
        <begin position="1"/>
        <end position="16"/>
    </location>
</feature>